<dbReference type="Proteomes" id="UP000729402">
    <property type="component" value="Unassembled WGS sequence"/>
</dbReference>
<dbReference type="EMBL" id="JAAALK010000282">
    <property type="protein sequence ID" value="KAG8080665.1"/>
    <property type="molecule type" value="Genomic_DNA"/>
</dbReference>
<name>A0A8J5TDH0_ZIZPA</name>
<reference evidence="2" key="2">
    <citation type="submission" date="2021-02" db="EMBL/GenBank/DDBJ databases">
        <authorList>
            <person name="Kimball J.A."/>
            <person name="Haas M.W."/>
            <person name="Macchietto M."/>
            <person name="Kono T."/>
            <person name="Duquette J."/>
            <person name="Shao M."/>
        </authorList>
    </citation>
    <scope>NUCLEOTIDE SEQUENCE</scope>
    <source>
        <tissue evidence="2">Fresh leaf tissue</tissue>
    </source>
</reference>
<evidence type="ECO:0000313" key="2">
    <source>
        <dbReference type="EMBL" id="KAG8080665.1"/>
    </source>
</evidence>
<feature type="region of interest" description="Disordered" evidence="1">
    <location>
        <begin position="1"/>
        <end position="180"/>
    </location>
</feature>
<organism evidence="2 3">
    <name type="scientific">Zizania palustris</name>
    <name type="common">Northern wild rice</name>
    <dbReference type="NCBI Taxonomy" id="103762"/>
    <lineage>
        <taxon>Eukaryota</taxon>
        <taxon>Viridiplantae</taxon>
        <taxon>Streptophyta</taxon>
        <taxon>Embryophyta</taxon>
        <taxon>Tracheophyta</taxon>
        <taxon>Spermatophyta</taxon>
        <taxon>Magnoliopsida</taxon>
        <taxon>Liliopsida</taxon>
        <taxon>Poales</taxon>
        <taxon>Poaceae</taxon>
        <taxon>BOP clade</taxon>
        <taxon>Oryzoideae</taxon>
        <taxon>Oryzeae</taxon>
        <taxon>Zizaniinae</taxon>
        <taxon>Zizania</taxon>
    </lineage>
</organism>
<evidence type="ECO:0000256" key="1">
    <source>
        <dbReference type="SAM" id="MobiDB-lite"/>
    </source>
</evidence>
<gene>
    <name evidence="2" type="ORF">GUJ93_ZPchr0007g3432</name>
</gene>
<accession>A0A8J5TDH0</accession>
<dbReference type="AlphaFoldDB" id="A0A8J5TDH0"/>
<sequence>MGYNRGPRGGNGGGPSRRWRLRRGRTWRRRLQRGTTASLKGDDGGGPGGALSALKGPRVAPAASEGDGGLFDGSHAPIQQLRRGTAASSKEAHVVPAASEGDDGVFEGRRRRRPGRGAGGFEGATRGADGFGGGRRPLRREPRAHSATSEGDDDVFEEGHAPRWWLQRETAASSEGGRAPRRWLRRGACEATPRWRGRLWSWTD</sequence>
<evidence type="ECO:0000313" key="3">
    <source>
        <dbReference type="Proteomes" id="UP000729402"/>
    </source>
</evidence>
<feature type="compositionally biased region" description="Basic residues" evidence="1">
    <location>
        <begin position="17"/>
        <end position="32"/>
    </location>
</feature>
<proteinExistence type="predicted"/>
<keyword evidence="3" id="KW-1185">Reference proteome</keyword>
<comment type="caution">
    <text evidence="2">The sequence shown here is derived from an EMBL/GenBank/DDBJ whole genome shotgun (WGS) entry which is preliminary data.</text>
</comment>
<protein>
    <submittedName>
        <fullName evidence="2">Uncharacterized protein</fullName>
    </submittedName>
</protein>
<reference evidence="2" key="1">
    <citation type="journal article" date="2021" name="bioRxiv">
        <title>Whole Genome Assembly and Annotation of Northern Wild Rice, Zizania palustris L., Supports a Whole Genome Duplication in the Zizania Genus.</title>
        <authorList>
            <person name="Haas M."/>
            <person name="Kono T."/>
            <person name="Macchietto M."/>
            <person name="Millas R."/>
            <person name="McGilp L."/>
            <person name="Shao M."/>
            <person name="Duquette J."/>
            <person name="Hirsch C.N."/>
            <person name="Kimball J."/>
        </authorList>
    </citation>
    <scope>NUCLEOTIDE SEQUENCE</scope>
    <source>
        <tissue evidence="2">Fresh leaf tissue</tissue>
    </source>
</reference>